<accession>A0A1Y1SF38</accession>
<feature type="domain" description="ATP-grasp" evidence="4">
    <location>
        <begin position="46"/>
        <end position="297"/>
    </location>
</feature>
<dbReference type="InterPro" id="IPR039523">
    <property type="entry name" value="RimK-rel_E_lig_ATP-grasp"/>
</dbReference>
<dbReference type="Proteomes" id="UP000192342">
    <property type="component" value="Unassembled WGS sequence"/>
</dbReference>
<reference evidence="5 6" key="1">
    <citation type="submission" date="2013-04" db="EMBL/GenBank/DDBJ databases">
        <title>Oceanococcus atlanticus 22II-S10r2 Genome Sequencing.</title>
        <authorList>
            <person name="Lai Q."/>
            <person name="Li G."/>
            <person name="Shao Z."/>
        </authorList>
    </citation>
    <scope>NUCLEOTIDE SEQUENCE [LARGE SCALE GENOMIC DNA]</scope>
    <source>
        <strain evidence="5 6">22II-S10r2</strain>
    </source>
</reference>
<sequence>MGRMVWPWTRLREAGIIGMNERNGLYIAGFNPRRLYPLVDDKLRTKQLAVDAGIAVPALYHEVSIEHEIIALEQTLQAHQSFVVKPSKGAGGDGIVVITGRQGKDFLRASGARMSFDDLAHHISNILSGMFSLGGLPDRAMIEYCVQFDPVFAPISYQGVPDIRTLVFRGVPVAAMLRLPTRASDGKANLHQGAVGVGIDLASGRTLHGVMHNAPVTHHPDTLHSVGDFSVPGWEQVLLLAAQCYDLARLGYLGVDIVLDRDKGPLVLELNARPGLAIQLANGRGLRPALQAISALDSIPSSAEERVALALSLFAPGADEGCPATSQDTDLPAAPVPDSGKDEAP</sequence>
<keyword evidence="2" id="KW-0547">Nucleotide-binding</keyword>
<proteinExistence type="predicted"/>
<dbReference type="AlphaFoldDB" id="A0A1Y1SF38"/>
<dbReference type="OrthoDB" id="336227at2"/>
<dbReference type="GO" id="GO:0009432">
    <property type="term" value="P:SOS response"/>
    <property type="evidence" value="ECO:0007669"/>
    <property type="project" value="TreeGrafter"/>
</dbReference>
<dbReference type="Gene3D" id="3.30.470.20">
    <property type="entry name" value="ATP-grasp fold, B domain"/>
    <property type="match status" value="1"/>
</dbReference>
<evidence type="ECO:0000256" key="3">
    <source>
        <dbReference type="SAM" id="MobiDB-lite"/>
    </source>
</evidence>
<evidence type="ECO:0000256" key="2">
    <source>
        <dbReference type="PROSITE-ProRule" id="PRU00409"/>
    </source>
</evidence>
<dbReference type="NCBIfam" id="TIGR02291">
    <property type="entry name" value="rimK_rel_E_lig"/>
    <property type="match status" value="1"/>
</dbReference>
<dbReference type="GO" id="GO:0018169">
    <property type="term" value="F:ribosomal S6-glutamic acid ligase activity"/>
    <property type="evidence" value="ECO:0007669"/>
    <property type="project" value="TreeGrafter"/>
</dbReference>
<dbReference type="GO" id="GO:0005737">
    <property type="term" value="C:cytoplasm"/>
    <property type="evidence" value="ECO:0007669"/>
    <property type="project" value="TreeGrafter"/>
</dbReference>
<evidence type="ECO:0000313" key="6">
    <source>
        <dbReference type="Proteomes" id="UP000192342"/>
    </source>
</evidence>
<name>A0A1Y1SF38_9GAMM</name>
<keyword evidence="5" id="KW-0436">Ligase</keyword>
<evidence type="ECO:0000259" key="4">
    <source>
        <dbReference type="PROSITE" id="PS50975"/>
    </source>
</evidence>
<evidence type="ECO:0000313" key="5">
    <source>
        <dbReference type="EMBL" id="ORE88272.1"/>
    </source>
</evidence>
<feature type="region of interest" description="Disordered" evidence="3">
    <location>
        <begin position="320"/>
        <end position="345"/>
    </location>
</feature>
<dbReference type="EMBL" id="AQQV01000001">
    <property type="protein sequence ID" value="ORE88272.1"/>
    <property type="molecule type" value="Genomic_DNA"/>
</dbReference>
<keyword evidence="6" id="KW-1185">Reference proteome</keyword>
<dbReference type="PROSITE" id="PS50975">
    <property type="entry name" value="ATP_GRASP"/>
    <property type="match status" value="1"/>
</dbReference>
<organism evidence="5 6">
    <name type="scientific">Oceanococcus atlanticus</name>
    <dbReference type="NCBI Taxonomy" id="1317117"/>
    <lineage>
        <taxon>Bacteria</taxon>
        <taxon>Pseudomonadati</taxon>
        <taxon>Pseudomonadota</taxon>
        <taxon>Gammaproteobacteria</taxon>
        <taxon>Chromatiales</taxon>
        <taxon>Oceanococcaceae</taxon>
        <taxon>Oceanococcus</taxon>
    </lineage>
</organism>
<dbReference type="InterPro" id="IPR011758">
    <property type="entry name" value="RimK-rel_E_lig"/>
</dbReference>
<keyword evidence="1" id="KW-0464">Manganese</keyword>
<dbReference type="PANTHER" id="PTHR21621">
    <property type="entry name" value="RIBOSOMAL PROTEIN S6 MODIFICATION PROTEIN"/>
    <property type="match status" value="1"/>
</dbReference>
<dbReference type="GO" id="GO:0005524">
    <property type="term" value="F:ATP binding"/>
    <property type="evidence" value="ECO:0007669"/>
    <property type="project" value="UniProtKB-UniRule"/>
</dbReference>
<comment type="caution">
    <text evidence="5">The sequence shown here is derived from an EMBL/GenBank/DDBJ whole genome shotgun (WGS) entry which is preliminary data.</text>
</comment>
<dbReference type="RefSeq" id="WP_083558929.1">
    <property type="nucleotide sequence ID" value="NZ_AQQV01000001.1"/>
</dbReference>
<dbReference type="PANTHER" id="PTHR21621:SF0">
    <property type="entry name" value="BETA-CITRYLGLUTAMATE SYNTHASE B-RELATED"/>
    <property type="match status" value="1"/>
</dbReference>
<dbReference type="GO" id="GO:0046872">
    <property type="term" value="F:metal ion binding"/>
    <property type="evidence" value="ECO:0007669"/>
    <property type="project" value="InterPro"/>
</dbReference>
<evidence type="ECO:0000256" key="1">
    <source>
        <dbReference type="ARBA" id="ARBA00023211"/>
    </source>
</evidence>
<dbReference type="STRING" id="1317117.ATO7_00315"/>
<gene>
    <name evidence="5" type="ORF">ATO7_00315</name>
</gene>
<dbReference type="Pfam" id="PF14397">
    <property type="entry name" value="ATPgrasp_ST"/>
    <property type="match status" value="1"/>
</dbReference>
<dbReference type="InterPro" id="IPR011761">
    <property type="entry name" value="ATP-grasp"/>
</dbReference>
<dbReference type="SUPFAM" id="SSF56059">
    <property type="entry name" value="Glutathione synthetase ATP-binding domain-like"/>
    <property type="match status" value="1"/>
</dbReference>
<protein>
    <submittedName>
        <fullName evidence="5">Alpha-L-glutamate ligase</fullName>
    </submittedName>
</protein>
<keyword evidence="2" id="KW-0067">ATP-binding</keyword>